<feature type="signal peptide" evidence="2">
    <location>
        <begin position="1"/>
        <end position="32"/>
    </location>
</feature>
<dbReference type="Proteomes" id="UP000197019">
    <property type="component" value="Chromosome"/>
</dbReference>
<dbReference type="OrthoDB" id="5293418at2"/>
<reference evidence="4 5" key="1">
    <citation type="submission" date="2017-06" db="EMBL/GenBank/DDBJ databases">
        <title>Genome Sequencing of the methanotroph Methylovulum psychrotolerants str. HV10-M2 isolated from a high-altitude environment.</title>
        <authorList>
            <person name="Mateos-Rivera A."/>
        </authorList>
    </citation>
    <scope>NUCLEOTIDE SEQUENCE [LARGE SCALE GENOMIC DNA]</scope>
    <source>
        <strain evidence="4 5">HV10_M2</strain>
    </source>
</reference>
<proteinExistence type="predicted"/>
<dbReference type="PANTHER" id="PTHR40940">
    <property type="entry name" value="PROTEIN BATD-RELATED"/>
    <property type="match status" value="1"/>
</dbReference>
<feature type="domain" description="DUF7939" evidence="3">
    <location>
        <begin position="482"/>
        <end position="560"/>
    </location>
</feature>
<gene>
    <name evidence="4" type="ORF">CEK71_16020</name>
</gene>
<dbReference type="PANTHER" id="PTHR40940:SF1">
    <property type="entry name" value="PROTEIN BATD"/>
    <property type="match status" value="1"/>
</dbReference>
<dbReference type="KEGG" id="mpsy:CEK71_16020"/>
<evidence type="ECO:0000256" key="1">
    <source>
        <dbReference type="SAM" id="Phobius"/>
    </source>
</evidence>
<keyword evidence="2" id="KW-0732">Signal</keyword>
<sequence>MNANKLLLINPRHLGRLLLCLCLLAVVPYSWAAQIQVTVDRNPVNLNDSFQIVFTATEEPDDDPDFSPLAQDFSILHQDHGSTASWVNGQHSRVLQWTLNVMAKTAGTVQVPAIHFGADVTTPLTVQVQQEAKMPDVKRNDELFLTAEATPTQTYNQAQIIYTVRVYTRVEISRAQLSEPELADAVIEKIGEDANYNTDVNGVGYSVTERKYAIFAQKSGTLTVKPLVLTAEVLSAGRSVYNNFFSPPVAKTKRVESPAVSLDIKAAPAAAAGQHWLPAEQLELTETWSGDPAQMHVGEPLTRTLKIQAKGTTVGQLPELAQVLNNADLKAYPDQPNLKEQKNADGLVALREEKIALIPSKPGRYVLPAMTLPWFNTQTQQMAVATLPEVVLTVVAGANEAPAASVPAPPTLAAPPSAAQTPSVAAPALPPAASADIVLPWSLAAFMALGWLVTLVYLWRGKAKPVLVVDEVQAARQLRLRDIVKQLRTACADNDAAAAQKALLAWGSLQFNANTLGAIANQCEARLRDEIILLNQTLYGRGAQAWQGKHLFQFFTENNARTKLATAKRPSELQPLHRL</sequence>
<organism evidence="4 5">
    <name type="scientific">Methylovulum psychrotolerans</name>
    <dbReference type="NCBI Taxonomy" id="1704499"/>
    <lineage>
        <taxon>Bacteria</taxon>
        <taxon>Pseudomonadati</taxon>
        <taxon>Pseudomonadota</taxon>
        <taxon>Gammaproteobacteria</taxon>
        <taxon>Methylococcales</taxon>
        <taxon>Methylococcaceae</taxon>
        <taxon>Methylovulum</taxon>
    </lineage>
</organism>
<dbReference type="InterPro" id="IPR025738">
    <property type="entry name" value="BatD"/>
</dbReference>
<dbReference type="AlphaFoldDB" id="A0A1Z4C1P1"/>
<evidence type="ECO:0000313" key="4">
    <source>
        <dbReference type="EMBL" id="ASF47447.1"/>
    </source>
</evidence>
<evidence type="ECO:0000259" key="3">
    <source>
        <dbReference type="Pfam" id="PF25607"/>
    </source>
</evidence>
<feature type="chain" id="PRO_5012938668" description="DUF7939 domain-containing protein" evidence="2">
    <location>
        <begin position="33"/>
        <end position="579"/>
    </location>
</feature>
<dbReference type="RefSeq" id="WP_088620319.1">
    <property type="nucleotide sequence ID" value="NZ_CP022129.1"/>
</dbReference>
<name>A0A1Z4C1P1_9GAMM</name>
<feature type="transmembrane region" description="Helical" evidence="1">
    <location>
        <begin position="438"/>
        <end position="459"/>
    </location>
</feature>
<dbReference type="Pfam" id="PF25607">
    <property type="entry name" value="DUF7939"/>
    <property type="match status" value="1"/>
</dbReference>
<keyword evidence="5" id="KW-1185">Reference proteome</keyword>
<protein>
    <recommendedName>
        <fullName evidence="3">DUF7939 domain-containing protein</fullName>
    </recommendedName>
</protein>
<keyword evidence="1" id="KW-0472">Membrane</keyword>
<dbReference type="EMBL" id="CP022129">
    <property type="protein sequence ID" value="ASF47447.1"/>
    <property type="molecule type" value="Genomic_DNA"/>
</dbReference>
<evidence type="ECO:0000313" key="5">
    <source>
        <dbReference type="Proteomes" id="UP000197019"/>
    </source>
</evidence>
<evidence type="ECO:0000256" key="2">
    <source>
        <dbReference type="SAM" id="SignalP"/>
    </source>
</evidence>
<accession>A0A1Z4C1P1</accession>
<keyword evidence="1" id="KW-1133">Transmembrane helix</keyword>
<dbReference type="InterPro" id="IPR057699">
    <property type="entry name" value="DUF7939"/>
</dbReference>
<keyword evidence="1" id="KW-0812">Transmembrane</keyword>
<dbReference type="Pfam" id="PF13584">
    <property type="entry name" value="BatD"/>
    <property type="match status" value="1"/>
</dbReference>